<dbReference type="PROSITE" id="PS00973">
    <property type="entry name" value="USP_2"/>
    <property type="match status" value="1"/>
</dbReference>
<dbReference type="GO" id="GO:0006508">
    <property type="term" value="P:proteolysis"/>
    <property type="evidence" value="ECO:0007669"/>
    <property type="project" value="UniProtKB-KW"/>
</dbReference>
<comment type="caution">
    <text evidence="9">The sequence shown here is derived from an EMBL/GenBank/DDBJ whole genome shotgun (WGS) entry which is preliminary data.</text>
</comment>
<dbReference type="InterPro" id="IPR001607">
    <property type="entry name" value="Znf_UBP"/>
</dbReference>
<keyword evidence="5" id="KW-0645">Protease</keyword>
<dbReference type="GO" id="GO:0004843">
    <property type="term" value="F:cysteine-type deubiquitinase activity"/>
    <property type="evidence" value="ECO:0007669"/>
    <property type="project" value="UniProtKB-UniRule"/>
</dbReference>
<protein>
    <recommendedName>
        <fullName evidence="5">Ubiquitin carboxyl-terminal hydrolase</fullName>
        <ecNumber evidence="5">3.4.19.12</ecNumber>
    </recommendedName>
</protein>
<feature type="domain" description="UBP-type" evidence="8">
    <location>
        <begin position="41"/>
        <end position="155"/>
    </location>
</feature>
<dbReference type="GO" id="GO:0005634">
    <property type="term" value="C:nucleus"/>
    <property type="evidence" value="ECO:0007669"/>
    <property type="project" value="TreeGrafter"/>
</dbReference>
<dbReference type="OrthoDB" id="289038at2759"/>
<keyword evidence="1" id="KW-0479">Metal-binding</keyword>
<sequence>MSPTTVLKRPQAPSASALSASPKAVKNNKPPANSSVAPLVYGCDHIKKPLQNPAEGNKIKTHYGDATRVALDSSRTHAQACVKCKFLITRTFLCMQCPSIHCPKDAEAHSKERRHYFGIDSRSGHVYCFVCQDFVYDPVLEEIRMEREVAMEGGARKRRRLDDIKPSPEDLKCIETHTTLAPCKATGLRGFLNMGSTCFMSVVLQSLIHNPLVRNFYLADGHKPKECVQTNCMSCAMEEVFSEFFATDKTDGFGPVKLLTTSWKCEQTLAGYQQQDAHEYLQFLLNQLHATNGGNSDTKTEPCKCIIHRAFYGKLQSDVTCEGCQNVTTAVDPVMDLSLDLRKKDKRRLDAPKSEGEGAMQTLQECLERFTSTEKLGMNEYNCGNCSGHQEVATKQLTVKRLPPVLCIQLKRFEHGSTKSLKIDTKIRFPMQLDMTPYTTRAKRKAKDGSTDCGPRSSLKGHGPYLYDLLSVVVHTGQINSGHYISFSRENGQGQKWFRFDDSMVTLASEKDVLSAKAYLLFYIIRSLS</sequence>
<dbReference type="GO" id="GO:0005829">
    <property type="term" value="C:cytosol"/>
    <property type="evidence" value="ECO:0007669"/>
    <property type="project" value="TreeGrafter"/>
</dbReference>
<dbReference type="GO" id="GO:0016579">
    <property type="term" value="P:protein deubiquitination"/>
    <property type="evidence" value="ECO:0007669"/>
    <property type="project" value="InterPro"/>
</dbReference>
<dbReference type="GO" id="GO:0008270">
    <property type="term" value="F:zinc ion binding"/>
    <property type="evidence" value="ECO:0007669"/>
    <property type="project" value="UniProtKB-KW"/>
</dbReference>
<dbReference type="InterPro" id="IPR001394">
    <property type="entry name" value="Peptidase_C19_UCH"/>
</dbReference>
<dbReference type="PANTHER" id="PTHR24006:SF937">
    <property type="entry name" value="UBIQUITIN CARBOXYL-TERMINAL HYDROLASE"/>
    <property type="match status" value="1"/>
</dbReference>
<dbReference type="InterPro" id="IPR050164">
    <property type="entry name" value="Peptidase_C19"/>
</dbReference>
<comment type="catalytic activity">
    <reaction evidence="5">
        <text>Thiol-dependent hydrolysis of ester, thioester, amide, peptide and isopeptide bonds formed by the C-terminal Gly of ubiquitin (a 76-residue protein attached to proteins as an intracellular targeting signal).</text>
        <dbReference type="EC" id="3.4.19.12"/>
    </reaction>
</comment>
<evidence type="ECO:0000313" key="10">
    <source>
        <dbReference type="Proteomes" id="UP000246991"/>
    </source>
</evidence>
<keyword evidence="5" id="KW-0788">Thiol protease</keyword>
<dbReference type="InterPro" id="IPR038765">
    <property type="entry name" value="Papain-like_cys_pep_sf"/>
</dbReference>
<accession>A0A317SND4</accession>
<dbReference type="EC" id="3.4.19.12" evidence="5"/>
<evidence type="ECO:0000256" key="6">
    <source>
        <dbReference type="SAM" id="MobiDB-lite"/>
    </source>
</evidence>
<keyword evidence="5" id="KW-0833">Ubl conjugation pathway</keyword>
<evidence type="ECO:0000313" key="9">
    <source>
        <dbReference type="EMBL" id="PWW74946.1"/>
    </source>
</evidence>
<evidence type="ECO:0000259" key="7">
    <source>
        <dbReference type="PROSITE" id="PS50235"/>
    </source>
</evidence>
<evidence type="ECO:0000256" key="2">
    <source>
        <dbReference type="ARBA" id="ARBA00022771"/>
    </source>
</evidence>
<dbReference type="PROSITE" id="PS50271">
    <property type="entry name" value="ZF_UBP"/>
    <property type="match status" value="1"/>
</dbReference>
<feature type="compositionally biased region" description="Low complexity" evidence="6">
    <location>
        <begin position="12"/>
        <end position="22"/>
    </location>
</feature>
<keyword evidence="2 4" id="KW-0863">Zinc-finger</keyword>
<reference evidence="9 10" key="1">
    <citation type="submission" date="2018-03" db="EMBL/GenBank/DDBJ databases">
        <title>Genomes of Pezizomycetes fungi and the evolution of truffles.</title>
        <authorList>
            <person name="Murat C."/>
            <person name="Payen T."/>
            <person name="Noel B."/>
            <person name="Kuo A."/>
            <person name="Martin F.M."/>
        </authorList>
    </citation>
    <scope>NUCLEOTIDE SEQUENCE [LARGE SCALE GENOMIC DNA]</scope>
    <source>
        <strain evidence="9">091103-1</strain>
    </source>
</reference>
<dbReference type="Pfam" id="PF00443">
    <property type="entry name" value="UCH"/>
    <property type="match status" value="1"/>
</dbReference>
<feature type="domain" description="USP" evidence="7">
    <location>
        <begin position="189"/>
        <end position="526"/>
    </location>
</feature>
<proteinExistence type="inferred from homology"/>
<keyword evidence="10" id="KW-1185">Reference proteome</keyword>
<evidence type="ECO:0000256" key="3">
    <source>
        <dbReference type="ARBA" id="ARBA00022833"/>
    </source>
</evidence>
<evidence type="ECO:0000256" key="4">
    <source>
        <dbReference type="PROSITE-ProRule" id="PRU00502"/>
    </source>
</evidence>
<evidence type="ECO:0000256" key="1">
    <source>
        <dbReference type="ARBA" id="ARBA00022723"/>
    </source>
</evidence>
<dbReference type="PROSITE" id="PS50235">
    <property type="entry name" value="USP_3"/>
    <property type="match status" value="1"/>
</dbReference>
<dbReference type="PANTHER" id="PTHR24006">
    <property type="entry name" value="UBIQUITIN CARBOXYL-TERMINAL HYDROLASE"/>
    <property type="match status" value="1"/>
</dbReference>
<dbReference type="AlphaFoldDB" id="A0A317SND4"/>
<evidence type="ECO:0000256" key="5">
    <source>
        <dbReference type="RuleBase" id="RU366025"/>
    </source>
</evidence>
<evidence type="ECO:0000259" key="8">
    <source>
        <dbReference type="PROSITE" id="PS50271"/>
    </source>
</evidence>
<dbReference type="Gene3D" id="3.90.70.10">
    <property type="entry name" value="Cysteine proteinases"/>
    <property type="match status" value="1"/>
</dbReference>
<dbReference type="InterPro" id="IPR028889">
    <property type="entry name" value="USP"/>
</dbReference>
<dbReference type="CDD" id="cd02660">
    <property type="entry name" value="Peptidase_C19D"/>
    <property type="match status" value="1"/>
</dbReference>
<dbReference type="InterPro" id="IPR013083">
    <property type="entry name" value="Znf_RING/FYVE/PHD"/>
</dbReference>
<dbReference type="Gene3D" id="3.30.40.10">
    <property type="entry name" value="Zinc/RING finger domain, C3HC4 (zinc finger)"/>
    <property type="match status" value="1"/>
</dbReference>
<dbReference type="Proteomes" id="UP000246991">
    <property type="component" value="Unassembled WGS sequence"/>
</dbReference>
<name>A0A317SND4_9PEZI</name>
<dbReference type="InterPro" id="IPR018200">
    <property type="entry name" value="USP_CS"/>
</dbReference>
<dbReference type="Pfam" id="PF02148">
    <property type="entry name" value="zf-UBP"/>
    <property type="match status" value="1"/>
</dbReference>
<organism evidence="9 10">
    <name type="scientific">Tuber magnatum</name>
    <name type="common">white Piedmont truffle</name>
    <dbReference type="NCBI Taxonomy" id="42249"/>
    <lineage>
        <taxon>Eukaryota</taxon>
        <taxon>Fungi</taxon>
        <taxon>Dikarya</taxon>
        <taxon>Ascomycota</taxon>
        <taxon>Pezizomycotina</taxon>
        <taxon>Pezizomycetes</taxon>
        <taxon>Pezizales</taxon>
        <taxon>Tuberaceae</taxon>
        <taxon>Tuber</taxon>
    </lineage>
</organism>
<dbReference type="STRING" id="42249.A0A317SND4"/>
<dbReference type="SUPFAM" id="SSF54001">
    <property type="entry name" value="Cysteine proteinases"/>
    <property type="match status" value="1"/>
</dbReference>
<comment type="similarity">
    <text evidence="5">Belongs to the peptidase C19 family.</text>
</comment>
<keyword evidence="3" id="KW-0862">Zinc</keyword>
<dbReference type="SUPFAM" id="SSF57850">
    <property type="entry name" value="RING/U-box"/>
    <property type="match status" value="1"/>
</dbReference>
<dbReference type="PROSITE" id="PS00972">
    <property type="entry name" value="USP_1"/>
    <property type="match status" value="1"/>
</dbReference>
<keyword evidence="5" id="KW-0378">Hydrolase</keyword>
<gene>
    <name evidence="9" type="ORF">C7212DRAFT_364942</name>
</gene>
<feature type="region of interest" description="Disordered" evidence="6">
    <location>
        <begin position="1"/>
        <end position="32"/>
    </location>
</feature>
<dbReference type="EMBL" id="PYWC01000054">
    <property type="protein sequence ID" value="PWW74946.1"/>
    <property type="molecule type" value="Genomic_DNA"/>
</dbReference>